<comment type="caution">
    <text evidence="6">The sequence shown here is derived from an EMBL/GenBank/DDBJ whole genome shotgun (WGS) entry which is preliminary data.</text>
</comment>
<comment type="subcellular location">
    <subcellularLocation>
        <location evidence="1">Cell envelope</location>
    </subcellularLocation>
</comment>
<dbReference type="InterPro" id="IPR000866">
    <property type="entry name" value="AhpC/TSA"/>
</dbReference>
<dbReference type="PROSITE" id="PS00194">
    <property type="entry name" value="THIOREDOXIN_1"/>
    <property type="match status" value="1"/>
</dbReference>
<dbReference type="PROSITE" id="PS51352">
    <property type="entry name" value="THIOREDOXIN_2"/>
    <property type="match status" value="1"/>
</dbReference>
<dbReference type="InterPro" id="IPR013766">
    <property type="entry name" value="Thioredoxin_domain"/>
</dbReference>
<keyword evidence="7" id="KW-1185">Reference proteome</keyword>
<keyword evidence="4" id="KW-0676">Redox-active center</keyword>
<dbReference type="InterPro" id="IPR017937">
    <property type="entry name" value="Thioredoxin_CS"/>
</dbReference>
<sequence length="376" mass="41301">MCYVGDMKTNDYMKLFFGVMLALPVVGLAQQAAPGFTITGKVAGLAEKSTVFVVDASNPTDTVAKALVKDGQFVLSGHVSEPNLYELNFASAKKKVPVFLGNDKMSLSGSVEDIAGLKMTGSSSNDDFTAFQAMFTPYFTRLNAVMSVANTPAGASIRDSLFRTYKRLTDSIFISVDQFIAQRPNSYVSPFVLVVVNQLTEDVLAQEKRLHSLSADVQKGYYAQYLGPMLEKASVGAVGTDEIDFTQNDTAGRAVTLSSFKGKYVLVDFWASWCGPCRMENPNVVATYKKFKDKNFTVLGVSLDKAKEPWVKAIKDDGLSWTQVSDLKFWYNDVATKYHIESIPQNLLVDPNGKIIARNLRGEALQQKLCELLGCN</sequence>
<dbReference type="Gene3D" id="3.40.30.10">
    <property type="entry name" value="Glutaredoxin"/>
    <property type="match status" value="1"/>
</dbReference>
<keyword evidence="3" id="KW-1015">Disulfide bond</keyword>
<dbReference type="InterPro" id="IPR050553">
    <property type="entry name" value="Thioredoxin_ResA/DsbE_sf"/>
</dbReference>
<evidence type="ECO:0000256" key="1">
    <source>
        <dbReference type="ARBA" id="ARBA00004196"/>
    </source>
</evidence>
<dbReference type="GO" id="GO:0017004">
    <property type="term" value="P:cytochrome complex assembly"/>
    <property type="evidence" value="ECO:0007669"/>
    <property type="project" value="UniProtKB-KW"/>
</dbReference>
<dbReference type="Pfam" id="PF14289">
    <property type="entry name" value="DUF4369"/>
    <property type="match status" value="1"/>
</dbReference>
<dbReference type="PANTHER" id="PTHR42852:SF6">
    <property type="entry name" value="THIOL:DISULFIDE INTERCHANGE PROTEIN DSBE"/>
    <property type="match status" value="1"/>
</dbReference>
<name>A0A8J2UAT2_9BACT</name>
<feature type="domain" description="Thioredoxin" evidence="5">
    <location>
        <begin position="236"/>
        <end position="376"/>
    </location>
</feature>
<organism evidence="6 7">
    <name type="scientific">Puia dinghuensis</name>
    <dbReference type="NCBI Taxonomy" id="1792502"/>
    <lineage>
        <taxon>Bacteria</taxon>
        <taxon>Pseudomonadati</taxon>
        <taxon>Bacteroidota</taxon>
        <taxon>Chitinophagia</taxon>
        <taxon>Chitinophagales</taxon>
        <taxon>Chitinophagaceae</taxon>
        <taxon>Puia</taxon>
    </lineage>
</organism>
<dbReference type="GO" id="GO:0016209">
    <property type="term" value="F:antioxidant activity"/>
    <property type="evidence" value="ECO:0007669"/>
    <property type="project" value="InterPro"/>
</dbReference>
<proteinExistence type="predicted"/>
<dbReference type="InterPro" id="IPR025380">
    <property type="entry name" value="DUF4369"/>
</dbReference>
<protein>
    <submittedName>
        <fullName evidence="6">Thiol:disulfide interchange protein</fullName>
    </submittedName>
</protein>
<dbReference type="AlphaFoldDB" id="A0A8J2UAT2"/>
<dbReference type="GO" id="GO:0030313">
    <property type="term" value="C:cell envelope"/>
    <property type="evidence" value="ECO:0007669"/>
    <property type="project" value="UniProtKB-SubCell"/>
</dbReference>
<keyword evidence="2" id="KW-0201">Cytochrome c-type biogenesis</keyword>
<dbReference type="EMBL" id="BMJC01000001">
    <property type="protein sequence ID" value="GGA91192.1"/>
    <property type="molecule type" value="Genomic_DNA"/>
</dbReference>
<evidence type="ECO:0000313" key="6">
    <source>
        <dbReference type="EMBL" id="GGA91192.1"/>
    </source>
</evidence>
<dbReference type="InterPro" id="IPR036249">
    <property type="entry name" value="Thioredoxin-like_sf"/>
</dbReference>
<evidence type="ECO:0000259" key="5">
    <source>
        <dbReference type="PROSITE" id="PS51352"/>
    </source>
</evidence>
<dbReference type="SUPFAM" id="SSF52833">
    <property type="entry name" value="Thioredoxin-like"/>
    <property type="match status" value="1"/>
</dbReference>
<evidence type="ECO:0000256" key="3">
    <source>
        <dbReference type="ARBA" id="ARBA00023157"/>
    </source>
</evidence>
<gene>
    <name evidence="6" type="ORF">GCM10011511_13140</name>
</gene>
<dbReference type="GO" id="GO:0016491">
    <property type="term" value="F:oxidoreductase activity"/>
    <property type="evidence" value="ECO:0007669"/>
    <property type="project" value="InterPro"/>
</dbReference>
<dbReference type="Proteomes" id="UP000607559">
    <property type="component" value="Unassembled WGS sequence"/>
</dbReference>
<accession>A0A8J2UAT2</accession>
<reference evidence="6" key="2">
    <citation type="submission" date="2020-09" db="EMBL/GenBank/DDBJ databases">
        <authorList>
            <person name="Sun Q."/>
            <person name="Zhou Y."/>
        </authorList>
    </citation>
    <scope>NUCLEOTIDE SEQUENCE</scope>
    <source>
        <strain evidence="6">CGMCC 1.15448</strain>
    </source>
</reference>
<evidence type="ECO:0000313" key="7">
    <source>
        <dbReference type="Proteomes" id="UP000607559"/>
    </source>
</evidence>
<dbReference type="Pfam" id="PF00578">
    <property type="entry name" value="AhpC-TSA"/>
    <property type="match status" value="1"/>
</dbReference>
<dbReference type="CDD" id="cd02966">
    <property type="entry name" value="TlpA_like_family"/>
    <property type="match status" value="1"/>
</dbReference>
<evidence type="ECO:0000256" key="4">
    <source>
        <dbReference type="ARBA" id="ARBA00023284"/>
    </source>
</evidence>
<reference evidence="6" key="1">
    <citation type="journal article" date="2014" name="Int. J. Syst. Evol. Microbiol.">
        <title>Complete genome sequence of Corynebacterium casei LMG S-19264T (=DSM 44701T), isolated from a smear-ripened cheese.</title>
        <authorList>
            <consortium name="US DOE Joint Genome Institute (JGI-PGF)"/>
            <person name="Walter F."/>
            <person name="Albersmeier A."/>
            <person name="Kalinowski J."/>
            <person name="Ruckert C."/>
        </authorList>
    </citation>
    <scope>NUCLEOTIDE SEQUENCE</scope>
    <source>
        <strain evidence="6">CGMCC 1.15448</strain>
    </source>
</reference>
<dbReference type="PANTHER" id="PTHR42852">
    <property type="entry name" value="THIOL:DISULFIDE INTERCHANGE PROTEIN DSBE"/>
    <property type="match status" value="1"/>
</dbReference>
<evidence type="ECO:0000256" key="2">
    <source>
        <dbReference type="ARBA" id="ARBA00022748"/>
    </source>
</evidence>